<dbReference type="Proteomes" id="UP000052946">
    <property type="component" value="Unassembled WGS sequence"/>
</dbReference>
<dbReference type="EMBL" id="BBXV01000037">
    <property type="protein sequence ID" value="GAQ19045.1"/>
    <property type="molecule type" value="Genomic_DNA"/>
</dbReference>
<comment type="caution">
    <text evidence="1">The sequence shown here is derived from an EMBL/GenBank/DDBJ whole genome shotgun (WGS) entry which is preliminary data.</text>
</comment>
<evidence type="ECO:0000313" key="1">
    <source>
        <dbReference type="EMBL" id="GAQ19045.1"/>
    </source>
</evidence>
<name>A0A0U9H8M8_9BACI</name>
<gene>
    <name evidence="1" type="ORF">OPHB3_3004</name>
</gene>
<organism evidence="1 2">
    <name type="scientific">Oceanobacillus picturae</name>
    <dbReference type="NCBI Taxonomy" id="171693"/>
    <lineage>
        <taxon>Bacteria</taxon>
        <taxon>Bacillati</taxon>
        <taxon>Bacillota</taxon>
        <taxon>Bacilli</taxon>
        <taxon>Bacillales</taxon>
        <taxon>Bacillaceae</taxon>
        <taxon>Oceanobacillus</taxon>
    </lineage>
</organism>
<dbReference type="OrthoDB" id="9553660at2"/>
<proteinExistence type="predicted"/>
<evidence type="ECO:0000313" key="2">
    <source>
        <dbReference type="Proteomes" id="UP000052946"/>
    </source>
</evidence>
<reference evidence="1 2" key="2">
    <citation type="journal article" date="2016" name="Genome Announc.">
        <title>Draft Genome Sequence of Oceanobacillus picturae Heshi-B3, Isolated from Fermented Rice Bran in a Traditional Japanese Seafood Dish.</title>
        <authorList>
            <person name="Akuzawa S."/>
            <person name="Nagaoka J."/>
            <person name="Kanekatsu M."/>
            <person name="Kanesaki Y."/>
            <person name="Suzuki T."/>
        </authorList>
    </citation>
    <scope>NUCLEOTIDE SEQUENCE [LARGE SCALE GENOMIC DNA]</scope>
    <source>
        <strain evidence="1 2">Heshi-B3</strain>
    </source>
</reference>
<sequence length="278" mass="33066">MNFKIKKKIKPNLLKELAELKNNRTSFNDFSESYLLNISRRYNLMHHILNDRELRKEKDKHSIYIATGQYISSLVTCWETYFRDIFVYVVEQDPNKKTEISDFIIQKGMSILELENAQLNLSDYGSKQYNFQDLNDTCSALNFLLNESKNRISEFIEGSIEDVVFTKPNFLLYWINEEKDISQELYSVLEQGFEIRHKVIHDANFIYKIEPHFINAFEDCMVIFPQLISILLAKKYNAKRPVFNVDKHYSRLTNNPNDREVNFIFSRNDFEGDYQIVD</sequence>
<reference evidence="2" key="1">
    <citation type="submission" date="2015-07" db="EMBL/GenBank/DDBJ databases">
        <title>Draft Genome Sequence of Oceanobacillus picturae Heshi-B3 that Was Isolated from Fermented Rice Bran with Aging Salted Mackerel, Which Was Named Heshiko as Traditional Fermented Seafood in Japan.</title>
        <authorList>
            <person name="Akuzawa S."/>
            <person name="Nakagawa J."/>
            <person name="Kanekatsu T."/>
            <person name="Kanesaki Y."/>
            <person name="Suzuki T."/>
        </authorList>
    </citation>
    <scope>NUCLEOTIDE SEQUENCE [LARGE SCALE GENOMIC DNA]</scope>
    <source>
        <strain evidence="2">Heshi-B3</strain>
    </source>
</reference>
<accession>A0A0U9H8M8</accession>
<evidence type="ECO:0008006" key="3">
    <source>
        <dbReference type="Google" id="ProtNLM"/>
    </source>
</evidence>
<protein>
    <recommendedName>
        <fullName evidence="3">RiboL-PSP-HEPN domain-containing protein</fullName>
    </recommendedName>
</protein>
<dbReference type="AlphaFoldDB" id="A0A0U9H8M8"/>
<dbReference type="RefSeq" id="WP_058950814.1">
    <property type="nucleotide sequence ID" value="NZ_BBXV01000037.1"/>
</dbReference>